<reference evidence="4" key="1">
    <citation type="submission" date="2023-03" db="EMBL/GenBank/DDBJ databases">
        <title>Massive genome expansion in bonnet fungi (Mycena s.s.) driven by repeated elements and novel gene families across ecological guilds.</title>
        <authorList>
            <consortium name="Lawrence Berkeley National Laboratory"/>
            <person name="Harder C.B."/>
            <person name="Miyauchi S."/>
            <person name="Viragh M."/>
            <person name="Kuo A."/>
            <person name="Thoen E."/>
            <person name="Andreopoulos B."/>
            <person name="Lu D."/>
            <person name="Skrede I."/>
            <person name="Drula E."/>
            <person name="Henrissat B."/>
            <person name="Morin E."/>
            <person name="Kohler A."/>
            <person name="Barry K."/>
            <person name="LaButti K."/>
            <person name="Morin E."/>
            <person name="Salamov A."/>
            <person name="Lipzen A."/>
            <person name="Mereny Z."/>
            <person name="Hegedus B."/>
            <person name="Baldrian P."/>
            <person name="Stursova M."/>
            <person name="Weitz H."/>
            <person name="Taylor A."/>
            <person name="Grigoriev I.V."/>
            <person name="Nagy L.G."/>
            <person name="Martin F."/>
            <person name="Kauserud H."/>
        </authorList>
    </citation>
    <scope>NUCLEOTIDE SEQUENCE</scope>
    <source>
        <strain evidence="4">CBHHK002</strain>
    </source>
</reference>
<keyword evidence="5" id="KW-1185">Reference proteome</keyword>
<feature type="compositionally biased region" description="Acidic residues" evidence="2">
    <location>
        <begin position="534"/>
        <end position="554"/>
    </location>
</feature>
<comment type="caution">
    <text evidence="4">The sequence shown here is derived from an EMBL/GenBank/DDBJ whole genome shotgun (WGS) entry which is preliminary data.</text>
</comment>
<feature type="region of interest" description="Disordered" evidence="2">
    <location>
        <begin position="670"/>
        <end position="696"/>
    </location>
</feature>
<evidence type="ECO:0000313" key="4">
    <source>
        <dbReference type="EMBL" id="KAJ7337402.1"/>
    </source>
</evidence>
<feature type="non-terminal residue" evidence="4">
    <location>
        <position position="1"/>
    </location>
</feature>
<feature type="region of interest" description="Disordered" evidence="2">
    <location>
        <begin position="532"/>
        <end position="579"/>
    </location>
</feature>
<evidence type="ECO:0000256" key="1">
    <source>
        <dbReference type="PROSITE-ProRule" id="PRU00325"/>
    </source>
</evidence>
<protein>
    <recommendedName>
        <fullName evidence="3">SWIM-type domain-containing protein</fullName>
    </recommendedName>
</protein>
<keyword evidence="1" id="KW-0479">Metal-binding</keyword>
<evidence type="ECO:0000313" key="5">
    <source>
        <dbReference type="Proteomes" id="UP001218218"/>
    </source>
</evidence>
<gene>
    <name evidence="4" type="ORF">DFH08DRAFT_705376</name>
</gene>
<keyword evidence="1" id="KW-0863">Zinc-finger</keyword>
<dbReference type="PROSITE" id="PS50966">
    <property type="entry name" value="ZF_SWIM"/>
    <property type="match status" value="1"/>
</dbReference>
<dbReference type="AlphaFoldDB" id="A0AAD6ZSQ2"/>
<dbReference type="Proteomes" id="UP001218218">
    <property type="component" value="Unassembled WGS sequence"/>
</dbReference>
<keyword evidence="1" id="KW-0862">Zinc</keyword>
<feature type="compositionally biased region" description="Polar residues" evidence="2">
    <location>
        <begin position="570"/>
        <end position="579"/>
    </location>
</feature>
<organism evidence="4 5">
    <name type="scientific">Mycena albidolilacea</name>
    <dbReference type="NCBI Taxonomy" id="1033008"/>
    <lineage>
        <taxon>Eukaryota</taxon>
        <taxon>Fungi</taxon>
        <taxon>Dikarya</taxon>
        <taxon>Basidiomycota</taxon>
        <taxon>Agaricomycotina</taxon>
        <taxon>Agaricomycetes</taxon>
        <taxon>Agaricomycetidae</taxon>
        <taxon>Agaricales</taxon>
        <taxon>Marasmiineae</taxon>
        <taxon>Mycenaceae</taxon>
        <taxon>Mycena</taxon>
    </lineage>
</organism>
<evidence type="ECO:0000259" key="3">
    <source>
        <dbReference type="PROSITE" id="PS50966"/>
    </source>
</evidence>
<sequence length="696" mass="78064">LLQCHDTRSLYRQFSRLHGVKVSEKPHINLHDWLDLHSRQYNPTLASAVFHYSTRTTKEEHLEVCVAIDEMKEASWKYGHCSQIIVDGTFGVCDKRLLLFIVMGIDENKHGVPLAFLFFSVPTRNQLSSSGYNTDILAKLLKLWRTSLETFWGRLSFYALVAITDTDLKERAALLHVFMGITLLICKFHLCQSWRNHRNKLVKGKSPESMEVKARLCLVEQKLVETTTLDAAVQIIEDERRVLTAWMETSHRAPAERGLLHLEYLSSYWLSFDLWASWSDFGRYTAAEILGCGFDGVLPTTNHLESFNGLLKRKYLHCWQHGGHRLRVDVLIQIIVTWVLPAVFAQHQLQRREQDCISEWILSLPGSERLLANKRAGHTETPCPVAYFAADPSRDTTAAQLLDNNQISAPTLDADTFFFSCYSSFATELDENPLAYRVEIRTNGTASCTCPDFTKNGRACKHICVALLKIIELRQQIPDIPLIYLLTSESEARILQARLAAHSAASLPSLVRSSALPTLVAAQKINELLADDSVAYDDTEGTENEEPEDVDGDNDSVATDASGDADELNISHNPAGSSTTAVDNQAIARVSYELAHHIPKIQELTHCLADINSVHSENQRLQISSYQEPLSKLLAEIQRLTGKTGSMNPNENACSAAPRTPPQAVRVLPGLSFSQPPLPASLERRHQEQKDSYSCH</sequence>
<dbReference type="EMBL" id="JARIHO010000029">
    <property type="protein sequence ID" value="KAJ7337402.1"/>
    <property type="molecule type" value="Genomic_DNA"/>
</dbReference>
<dbReference type="InterPro" id="IPR007527">
    <property type="entry name" value="Znf_SWIM"/>
</dbReference>
<feature type="domain" description="SWIM-type" evidence="3">
    <location>
        <begin position="436"/>
        <end position="471"/>
    </location>
</feature>
<feature type="compositionally biased region" description="Basic and acidic residues" evidence="2">
    <location>
        <begin position="682"/>
        <end position="696"/>
    </location>
</feature>
<accession>A0AAD6ZSQ2</accession>
<evidence type="ECO:0000256" key="2">
    <source>
        <dbReference type="SAM" id="MobiDB-lite"/>
    </source>
</evidence>
<proteinExistence type="predicted"/>
<dbReference type="Pfam" id="PF04434">
    <property type="entry name" value="SWIM"/>
    <property type="match status" value="1"/>
</dbReference>
<name>A0AAD6ZSQ2_9AGAR</name>
<dbReference type="GO" id="GO:0008270">
    <property type="term" value="F:zinc ion binding"/>
    <property type="evidence" value="ECO:0007669"/>
    <property type="project" value="UniProtKB-KW"/>
</dbReference>